<feature type="domain" description="Rieske" evidence="11">
    <location>
        <begin position="59"/>
        <end position="149"/>
    </location>
</feature>
<dbReference type="EMBL" id="JBIAQY010000010">
    <property type="protein sequence ID" value="MFF3571552.1"/>
    <property type="molecule type" value="Genomic_DNA"/>
</dbReference>
<dbReference type="InterPro" id="IPR006311">
    <property type="entry name" value="TAT_signal"/>
</dbReference>
<evidence type="ECO:0000256" key="2">
    <source>
        <dbReference type="ARBA" id="ARBA00015816"/>
    </source>
</evidence>
<proteinExistence type="predicted"/>
<evidence type="ECO:0000256" key="6">
    <source>
        <dbReference type="ARBA" id="ARBA00023014"/>
    </source>
</evidence>
<dbReference type="InterPro" id="IPR017941">
    <property type="entry name" value="Rieske_2Fe-2S"/>
</dbReference>
<feature type="region of interest" description="Disordered" evidence="10">
    <location>
        <begin position="37"/>
        <end position="69"/>
    </location>
</feature>
<comment type="cofactor">
    <cofactor evidence="9">
        <name>[2Fe-2S] cluster</name>
        <dbReference type="ChEBI" id="CHEBI:190135"/>
    </cofactor>
</comment>
<dbReference type="Proteomes" id="UP001601992">
    <property type="component" value="Unassembled WGS sequence"/>
</dbReference>
<dbReference type="PANTHER" id="PTHR10134">
    <property type="entry name" value="CYTOCHROME B-C1 COMPLEX SUBUNIT RIESKE, MITOCHONDRIAL"/>
    <property type="match status" value="1"/>
</dbReference>
<comment type="function">
    <text evidence="1">Iron-sulfur subunit of the cytochrome bc1 complex, an essential component of the respiratory electron transport chain required for ATP synthesis. The bc1 complex catalyzes the oxidation of menaquinol and the reduction of cytochrome c in the respiratory chain. The bc1 complex operates through a Q-cycle mechanism that couples electron transfer to generation of the proton gradient that drives ATP synthesis.</text>
</comment>
<gene>
    <name evidence="12" type="ORF">ACFYXQ_27610</name>
</gene>
<evidence type="ECO:0000256" key="9">
    <source>
        <dbReference type="ARBA" id="ARBA00034078"/>
    </source>
</evidence>
<feature type="compositionally biased region" description="Low complexity" evidence="10">
    <location>
        <begin position="37"/>
        <end position="60"/>
    </location>
</feature>
<evidence type="ECO:0000313" key="12">
    <source>
        <dbReference type="EMBL" id="MFF3571552.1"/>
    </source>
</evidence>
<organism evidence="12 13">
    <name type="scientific">Nocardia jiangxiensis</name>
    <dbReference type="NCBI Taxonomy" id="282685"/>
    <lineage>
        <taxon>Bacteria</taxon>
        <taxon>Bacillati</taxon>
        <taxon>Actinomycetota</taxon>
        <taxon>Actinomycetes</taxon>
        <taxon>Mycobacteriales</taxon>
        <taxon>Nocardiaceae</taxon>
        <taxon>Nocardia</taxon>
    </lineage>
</organism>
<evidence type="ECO:0000256" key="3">
    <source>
        <dbReference type="ARBA" id="ARBA00022714"/>
    </source>
</evidence>
<evidence type="ECO:0000256" key="4">
    <source>
        <dbReference type="ARBA" id="ARBA00022723"/>
    </source>
</evidence>
<dbReference type="InterPro" id="IPR036922">
    <property type="entry name" value="Rieske_2Fe-2S_sf"/>
</dbReference>
<evidence type="ECO:0000256" key="8">
    <source>
        <dbReference type="ARBA" id="ARBA00029586"/>
    </source>
</evidence>
<name>A0ABW6S5P8_9NOCA</name>
<keyword evidence="5" id="KW-0408">Iron</keyword>
<dbReference type="PROSITE" id="PS51318">
    <property type="entry name" value="TAT"/>
    <property type="match status" value="1"/>
</dbReference>
<evidence type="ECO:0000256" key="7">
    <source>
        <dbReference type="ARBA" id="ARBA00023157"/>
    </source>
</evidence>
<dbReference type="Pfam" id="PF00355">
    <property type="entry name" value="Rieske"/>
    <property type="match status" value="1"/>
</dbReference>
<evidence type="ECO:0000256" key="5">
    <source>
        <dbReference type="ARBA" id="ARBA00023004"/>
    </source>
</evidence>
<dbReference type="Gene3D" id="2.102.10.10">
    <property type="entry name" value="Rieske [2Fe-2S] iron-sulphur domain"/>
    <property type="match status" value="1"/>
</dbReference>
<reference evidence="12 13" key="1">
    <citation type="submission" date="2024-10" db="EMBL/GenBank/DDBJ databases">
        <title>The Natural Products Discovery Center: Release of the First 8490 Sequenced Strains for Exploring Actinobacteria Biosynthetic Diversity.</title>
        <authorList>
            <person name="Kalkreuter E."/>
            <person name="Kautsar S.A."/>
            <person name="Yang D."/>
            <person name="Bader C.D."/>
            <person name="Teijaro C.N."/>
            <person name="Fluegel L."/>
            <person name="Davis C.M."/>
            <person name="Simpson J.R."/>
            <person name="Lauterbach L."/>
            <person name="Steele A.D."/>
            <person name="Gui C."/>
            <person name="Meng S."/>
            <person name="Li G."/>
            <person name="Viehrig K."/>
            <person name="Ye F."/>
            <person name="Su P."/>
            <person name="Kiefer A.F."/>
            <person name="Nichols A."/>
            <person name="Cepeda A.J."/>
            <person name="Yan W."/>
            <person name="Fan B."/>
            <person name="Jiang Y."/>
            <person name="Adhikari A."/>
            <person name="Zheng C.-J."/>
            <person name="Schuster L."/>
            <person name="Cowan T.M."/>
            <person name="Smanski M.J."/>
            <person name="Chevrette M.G."/>
            <person name="De Carvalho L.P.S."/>
            <person name="Shen B."/>
        </authorList>
    </citation>
    <scope>NUCLEOTIDE SEQUENCE [LARGE SCALE GENOMIC DNA]</scope>
    <source>
        <strain evidence="12 13">NPDC002593</strain>
    </source>
</reference>
<keyword evidence="13" id="KW-1185">Reference proteome</keyword>
<keyword evidence="3" id="KW-0001">2Fe-2S</keyword>
<evidence type="ECO:0000256" key="1">
    <source>
        <dbReference type="ARBA" id="ARBA00002494"/>
    </source>
</evidence>
<dbReference type="CDD" id="cd03467">
    <property type="entry name" value="Rieske"/>
    <property type="match status" value="1"/>
</dbReference>
<dbReference type="PROSITE" id="PS51296">
    <property type="entry name" value="RIESKE"/>
    <property type="match status" value="1"/>
</dbReference>
<dbReference type="PRINTS" id="PR00162">
    <property type="entry name" value="RIESKE"/>
</dbReference>
<keyword evidence="6" id="KW-0411">Iron-sulfur</keyword>
<evidence type="ECO:0000256" key="10">
    <source>
        <dbReference type="SAM" id="MobiDB-lite"/>
    </source>
</evidence>
<evidence type="ECO:0000313" key="13">
    <source>
        <dbReference type="Proteomes" id="UP001601992"/>
    </source>
</evidence>
<keyword evidence="7" id="KW-1015">Disulfide bond</keyword>
<evidence type="ECO:0000259" key="11">
    <source>
        <dbReference type="PROSITE" id="PS51296"/>
    </source>
</evidence>
<sequence>MSQNDQVINPLDRRTALAGAGVAAAALTLAAACSSDDSSSSSSGKSSAAAAGTTGAQATAPLTSTSDVPVGGGVIVGDTVVTQSTAGNFSGFSTTCTHAGCKVNKVENGLIECPCHGSTFHLDGTVAHGPATRPLDSHPVKVQDGNIVRA</sequence>
<accession>A0ABW6S5P8</accession>
<dbReference type="InterPro" id="IPR005805">
    <property type="entry name" value="Rieske_Fe-S_prot_C"/>
</dbReference>
<comment type="caution">
    <text evidence="12">The sequence shown here is derived from an EMBL/GenBank/DDBJ whole genome shotgun (WGS) entry which is preliminary data.</text>
</comment>
<dbReference type="InterPro" id="IPR014349">
    <property type="entry name" value="Rieske_Fe-S_prot"/>
</dbReference>
<dbReference type="RefSeq" id="WP_387405434.1">
    <property type="nucleotide sequence ID" value="NZ_JBIAQY010000010.1"/>
</dbReference>
<keyword evidence="4" id="KW-0479">Metal-binding</keyword>
<protein>
    <recommendedName>
        <fullName evidence="2">Cytochrome bc1 complex Rieske iron-sulfur subunit</fullName>
    </recommendedName>
    <alternativeName>
        <fullName evidence="8">Cytochrome bc1 reductase complex subunit QcrA</fullName>
    </alternativeName>
</protein>
<dbReference type="SUPFAM" id="SSF50022">
    <property type="entry name" value="ISP domain"/>
    <property type="match status" value="1"/>
</dbReference>